<dbReference type="AlphaFoldDB" id="A0A016TUM4"/>
<comment type="caution">
    <text evidence="2">The sequence shown here is derived from an EMBL/GenBank/DDBJ whole genome shotgun (WGS) entry which is preliminary data.</text>
</comment>
<gene>
    <name evidence="2" type="primary">Acey_s0076.g993</name>
    <name evidence="2" type="ORF">Y032_0076g993</name>
</gene>
<protein>
    <submittedName>
        <fullName evidence="2">Uncharacterized protein</fullName>
    </submittedName>
</protein>
<keyword evidence="1" id="KW-0812">Transmembrane</keyword>
<keyword evidence="1" id="KW-0472">Membrane</keyword>
<feature type="transmembrane region" description="Helical" evidence="1">
    <location>
        <begin position="6"/>
        <end position="24"/>
    </location>
</feature>
<name>A0A016TUM4_9BILA</name>
<organism evidence="2 3">
    <name type="scientific">Ancylostoma ceylanicum</name>
    <dbReference type="NCBI Taxonomy" id="53326"/>
    <lineage>
        <taxon>Eukaryota</taxon>
        <taxon>Metazoa</taxon>
        <taxon>Ecdysozoa</taxon>
        <taxon>Nematoda</taxon>
        <taxon>Chromadorea</taxon>
        <taxon>Rhabditida</taxon>
        <taxon>Rhabditina</taxon>
        <taxon>Rhabditomorpha</taxon>
        <taxon>Strongyloidea</taxon>
        <taxon>Ancylostomatidae</taxon>
        <taxon>Ancylostomatinae</taxon>
        <taxon>Ancylostoma</taxon>
    </lineage>
</organism>
<proteinExistence type="predicted"/>
<reference evidence="3" key="1">
    <citation type="journal article" date="2015" name="Nat. Genet.">
        <title>The genome and transcriptome of the zoonotic hookworm Ancylostoma ceylanicum identify infection-specific gene families.</title>
        <authorList>
            <person name="Schwarz E.M."/>
            <person name="Hu Y."/>
            <person name="Antoshechkin I."/>
            <person name="Miller M.M."/>
            <person name="Sternberg P.W."/>
            <person name="Aroian R.V."/>
        </authorList>
    </citation>
    <scope>NUCLEOTIDE SEQUENCE</scope>
    <source>
        <strain evidence="3">HY135</strain>
    </source>
</reference>
<evidence type="ECO:0000313" key="3">
    <source>
        <dbReference type="Proteomes" id="UP000024635"/>
    </source>
</evidence>
<dbReference type="EMBL" id="JARK01001412">
    <property type="protein sequence ID" value="EYC06456.1"/>
    <property type="molecule type" value="Genomic_DNA"/>
</dbReference>
<accession>A0A016TUM4</accession>
<dbReference type="Proteomes" id="UP000024635">
    <property type="component" value="Unassembled WGS sequence"/>
</dbReference>
<sequence length="121" mass="13776">MPIGENAITSILIALICFFFVYILPRRARCECALQRSYQSVFRVSRKRLGESQTKHAGAFASQKEFLWKLKNASIKNLPIFFQLFLTAKVGFAFVRLIKTTGVIGPLASFERRMAKISLRS</sequence>
<keyword evidence="1" id="KW-1133">Transmembrane helix</keyword>
<evidence type="ECO:0000313" key="2">
    <source>
        <dbReference type="EMBL" id="EYC06456.1"/>
    </source>
</evidence>
<evidence type="ECO:0000256" key="1">
    <source>
        <dbReference type="SAM" id="Phobius"/>
    </source>
</evidence>
<keyword evidence="3" id="KW-1185">Reference proteome</keyword>